<dbReference type="STRING" id="285351.SAMN04488035_0361"/>
<proteinExistence type="predicted"/>
<dbReference type="AlphaFoldDB" id="A0A1I2D1S9"/>
<keyword evidence="2" id="KW-1185">Reference proteome</keyword>
<dbReference type="Proteomes" id="UP000198520">
    <property type="component" value="Unassembled WGS sequence"/>
</dbReference>
<dbReference type="EMBL" id="FONZ01000001">
    <property type="protein sequence ID" value="SFE74482.1"/>
    <property type="molecule type" value="Genomic_DNA"/>
</dbReference>
<evidence type="ECO:0000313" key="1">
    <source>
        <dbReference type="EMBL" id="SFE74482.1"/>
    </source>
</evidence>
<organism evidence="1 2">
    <name type="scientific">Flavimobilis marinus</name>
    <dbReference type="NCBI Taxonomy" id="285351"/>
    <lineage>
        <taxon>Bacteria</taxon>
        <taxon>Bacillati</taxon>
        <taxon>Actinomycetota</taxon>
        <taxon>Actinomycetes</taxon>
        <taxon>Micrococcales</taxon>
        <taxon>Jonesiaceae</taxon>
        <taxon>Flavimobilis</taxon>
    </lineage>
</organism>
<accession>A0A1I2D1S9</accession>
<sequence length="356" mass="39346">MQNEYVVPRLYPFDPALDRLDRQALISLAVTTGVGYAQEELRELTRNEIIDAIIGARVTAEEEAEDDPQAYEPRLVASPTLPSGFEMAPGRSLHVVWHDDWPHAALALALDDPDDSLGAAERERDGDVVMRILASNPPVVAALEAGDERLPLVRPLSWRQLCERADVDLPDGSQRVPVRAARALLAALADEIERPGGFFLVAGDCRAAEPATAVDVAVVLQRATPEEALTCAMCDVELDSWELHYFRGELRDIQLDIQDQVDDAAALCVRCHRLSHSTSLEDFRRALLWPRCPQCGSDDVRGIQYGLLTVPPDPERWVMGGCVMGVVNPRWHCDGCETRFGIFVAGPLGPQDPRRY</sequence>
<gene>
    <name evidence="1" type="ORF">SAMN04488035_0361</name>
</gene>
<dbReference type="OrthoDB" id="5007705at2"/>
<reference evidence="2" key="1">
    <citation type="submission" date="2016-10" db="EMBL/GenBank/DDBJ databases">
        <authorList>
            <person name="Varghese N."/>
            <person name="Submissions S."/>
        </authorList>
    </citation>
    <scope>NUCLEOTIDE SEQUENCE [LARGE SCALE GENOMIC DNA]</scope>
    <source>
        <strain evidence="2">DSM 19083</strain>
    </source>
</reference>
<evidence type="ECO:0000313" key="2">
    <source>
        <dbReference type="Proteomes" id="UP000198520"/>
    </source>
</evidence>
<name>A0A1I2D1S9_9MICO</name>
<protein>
    <submittedName>
        <fullName evidence="1">Uncharacterized protein</fullName>
    </submittedName>
</protein>
<dbReference type="RefSeq" id="WP_093374510.1">
    <property type="nucleotide sequence ID" value="NZ_BNAN01000001.1"/>
</dbReference>